<proteinExistence type="predicted"/>
<dbReference type="GO" id="GO:0005829">
    <property type="term" value="C:cytosol"/>
    <property type="evidence" value="ECO:0007669"/>
    <property type="project" value="TreeGrafter"/>
</dbReference>
<dbReference type="STRING" id="1121353.H924_06200"/>
<dbReference type="eggNOG" id="COG2141">
    <property type="taxonomic scope" value="Bacteria"/>
</dbReference>
<gene>
    <name evidence="3" type="ORF">H924_06200</name>
</gene>
<keyword evidence="4" id="KW-1185">Reference proteome</keyword>
<accession>M1UKZ7</accession>
<evidence type="ECO:0000256" key="1">
    <source>
        <dbReference type="ARBA" id="ARBA00007789"/>
    </source>
</evidence>
<sequence>MTAKNLTDLKVSILDLATISDGSTPADAFRNTLDLAEHADRWGYERYWIAEHHNMAPIASAATSVLIGLVAQRTKNIKVGSGGIMLPNHSPLVIAEQFGTLESIFPGRIDLGLGRAPGTDQITARALHRSNSDDFPGMVEELRSYFTPDRTGKHLNVTAIPAVGQDPLVWLLGSSDFSATLAAKLGLPFSFAGHFSPGFAYPAIETYRRNFQPSEVLDEPYVMLGLNLAVADTDEEAVSQFSSTQQHFLALSQGHPLPIQRPRQMSQQEMNIVHNSVAGSVVGKPDSIKGQIEGLLKQVEIDEIMFTSYIYEHEARLRSYELLKEVVDAG</sequence>
<dbReference type="GO" id="GO:0016705">
    <property type="term" value="F:oxidoreductase activity, acting on paired donors, with incorporation or reduction of molecular oxygen"/>
    <property type="evidence" value="ECO:0007669"/>
    <property type="project" value="InterPro"/>
</dbReference>
<dbReference type="Proteomes" id="UP000011760">
    <property type="component" value="Chromosome"/>
</dbReference>
<comment type="similarity">
    <text evidence="1">To bacterial alkanal monooxygenase alpha and beta chains.</text>
</comment>
<dbReference type="PANTHER" id="PTHR30137">
    <property type="entry name" value="LUCIFERASE-LIKE MONOOXYGENASE"/>
    <property type="match status" value="1"/>
</dbReference>
<dbReference type="InterPro" id="IPR050766">
    <property type="entry name" value="Bact_Lucif_Oxidored"/>
</dbReference>
<protein>
    <submittedName>
        <fullName evidence="3">Coenzyme F420-dependent N5,N10-methylene tetrahydromethanopterin reductase</fullName>
    </submittedName>
</protein>
<dbReference type="EMBL" id="CP004354">
    <property type="protein sequence ID" value="AGG66684.1"/>
    <property type="molecule type" value="Genomic_DNA"/>
</dbReference>
<dbReference type="NCBIfam" id="TIGR03558">
    <property type="entry name" value="oxido_grp_1"/>
    <property type="match status" value="1"/>
</dbReference>
<feature type="domain" description="Luciferase-like" evidence="2">
    <location>
        <begin position="11"/>
        <end position="294"/>
    </location>
</feature>
<dbReference type="HOGENOM" id="CLU_027853_9_0_11"/>
<dbReference type="PANTHER" id="PTHR30137:SF6">
    <property type="entry name" value="LUCIFERASE-LIKE MONOOXYGENASE"/>
    <property type="match status" value="1"/>
</dbReference>
<dbReference type="SUPFAM" id="SSF51679">
    <property type="entry name" value="Bacterial luciferase-like"/>
    <property type="match status" value="1"/>
</dbReference>
<evidence type="ECO:0000259" key="2">
    <source>
        <dbReference type="Pfam" id="PF00296"/>
    </source>
</evidence>
<dbReference type="PATRIC" id="fig|1121353.3.peg.1266"/>
<dbReference type="KEGG" id="ccn:H924_06200"/>
<dbReference type="FunFam" id="3.20.20.30:FF:000002">
    <property type="entry name" value="LLM class flavin-dependent oxidoreductase"/>
    <property type="match status" value="1"/>
</dbReference>
<evidence type="ECO:0000313" key="3">
    <source>
        <dbReference type="EMBL" id="AGG66684.1"/>
    </source>
</evidence>
<dbReference type="CDD" id="cd00347">
    <property type="entry name" value="Flavin_utilizing_monoxygenases"/>
    <property type="match status" value="1"/>
</dbReference>
<evidence type="ECO:0000313" key="4">
    <source>
        <dbReference type="Proteomes" id="UP000011760"/>
    </source>
</evidence>
<dbReference type="InterPro" id="IPR019949">
    <property type="entry name" value="CmoO-like"/>
</dbReference>
<dbReference type="Pfam" id="PF00296">
    <property type="entry name" value="Bac_luciferase"/>
    <property type="match status" value="1"/>
</dbReference>
<organism evidence="3 4">
    <name type="scientific">Corynebacterium callunae DSM 20147</name>
    <dbReference type="NCBI Taxonomy" id="1121353"/>
    <lineage>
        <taxon>Bacteria</taxon>
        <taxon>Bacillati</taxon>
        <taxon>Actinomycetota</taxon>
        <taxon>Actinomycetes</taxon>
        <taxon>Mycobacteriales</taxon>
        <taxon>Corynebacteriaceae</taxon>
        <taxon>Corynebacterium</taxon>
    </lineage>
</organism>
<dbReference type="AlphaFoldDB" id="M1UKZ7"/>
<dbReference type="OrthoDB" id="9780518at2"/>
<dbReference type="InterPro" id="IPR011251">
    <property type="entry name" value="Luciferase-like_dom"/>
</dbReference>
<name>M1UKZ7_9CORY</name>
<dbReference type="InterPro" id="IPR036661">
    <property type="entry name" value="Luciferase-like_sf"/>
</dbReference>
<dbReference type="RefSeq" id="WP_015651115.1">
    <property type="nucleotide sequence ID" value="NC_020506.1"/>
</dbReference>
<dbReference type="Gene3D" id="3.20.20.30">
    <property type="entry name" value="Luciferase-like domain"/>
    <property type="match status" value="1"/>
</dbReference>
<reference evidence="3 4" key="1">
    <citation type="submission" date="2013-02" db="EMBL/GenBank/DDBJ databases">
        <title>The complete genome sequence of Corynebacterium callunae DSM 20147.</title>
        <authorList>
            <person name="Ruckert C."/>
            <person name="Albersmeier A."/>
            <person name="Kalinowski J."/>
        </authorList>
    </citation>
    <scope>NUCLEOTIDE SEQUENCE [LARGE SCALE GENOMIC DNA]</scope>
    <source>
        <strain evidence="3 4">DSM 20147</strain>
    </source>
</reference>